<evidence type="ECO:0000313" key="2">
    <source>
        <dbReference type="Proteomes" id="UP000664398"/>
    </source>
</evidence>
<keyword evidence="2" id="KW-1185">Reference proteome</keyword>
<dbReference type="Proteomes" id="UP000664398">
    <property type="component" value="Unassembled WGS sequence"/>
</dbReference>
<dbReference type="RefSeq" id="WP_208044961.1">
    <property type="nucleotide sequence ID" value="NZ_JAGDYL010000005.1"/>
</dbReference>
<comment type="caution">
    <text evidence="1">The sequence shown here is derived from an EMBL/GenBank/DDBJ whole genome shotgun (WGS) entry which is preliminary data.</text>
</comment>
<sequence length="95" mass="10342">MNADELDAAATSFLGPWHDNPATAITTAVELLHCAAHELRATERTEVSIDRSGKLTLICRADRRRREGISPGITLASLLRTADELCNHSGHHRTG</sequence>
<accession>A0A939LZU9</accession>
<dbReference type="EMBL" id="JAGDYL010000005">
    <property type="protein sequence ID" value="MBO1804480.1"/>
    <property type="molecule type" value="Genomic_DNA"/>
</dbReference>
<gene>
    <name evidence="1" type="ORF">J4H91_04000</name>
</gene>
<dbReference type="AlphaFoldDB" id="A0A939LZU9"/>
<name>A0A939LZU9_9MICO</name>
<protein>
    <submittedName>
        <fullName evidence="1">Uncharacterized protein</fullName>
    </submittedName>
</protein>
<proteinExistence type="predicted"/>
<evidence type="ECO:0000313" key="1">
    <source>
        <dbReference type="EMBL" id="MBO1804480.1"/>
    </source>
</evidence>
<organism evidence="1 2">
    <name type="scientific">Leucobacter ruminantium</name>
    <dbReference type="NCBI Taxonomy" id="1289170"/>
    <lineage>
        <taxon>Bacteria</taxon>
        <taxon>Bacillati</taxon>
        <taxon>Actinomycetota</taxon>
        <taxon>Actinomycetes</taxon>
        <taxon>Micrococcales</taxon>
        <taxon>Microbacteriaceae</taxon>
        <taxon>Leucobacter</taxon>
    </lineage>
</organism>
<reference evidence="1" key="1">
    <citation type="submission" date="2021-03" db="EMBL/GenBank/DDBJ databases">
        <title>Leucobacter chromiisoli sp. nov., isolated from chromium-containing soil of chemical plant.</title>
        <authorList>
            <person name="Xu Z."/>
        </authorList>
    </citation>
    <scope>NUCLEOTIDE SEQUENCE</scope>
    <source>
        <strain evidence="1">A2</strain>
    </source>
</reference>